<reference evidence="4 5" key="1">
    <citation type="journal article" date="2021" name="Arch. Microbiol.">
        <title>Thalassobius aquimarinus sp. nov., isolated from the Sea of Japan seashore.</title>
        <authorList>
            <person name="Kurilenko V.V."/>
            <person name="Romanenko L.A."/>
            <person name="Chernysheva N.Y."/>
            <person name="Velansky P.V."/>
            <person name="Tekutyeva L.A."/>
            <person name="Isaeva M.P."/>
            <person name="Mikhailov V.V."/>
        </authorList>
    </citation>
    <scope>NUCLEOTIDE SEQUENCE [LARGE SCALE GENOMIC DNA]</scope>
    <source>
        <strain evidence="4 5">KMM 8518</strain>
    </source>
</reference>
<dbReference type="InterPro" id="IPR050385">
    <property type="entry name" value="Archaeal_FAD_synthase"/>
</dbReference>
<evidence type="ECO:0000259" key="3">
    <source>
        <dbReference type="Pfam" id="PF01467"/>
    </source>
</evidence>
<evidence type="ECO:0000256" key="1">
    <source>
        <dbReference type="ARBA" id="ARBA00022679"/>
    </source>
</evidence>
<dbReference type="Gene3D" id="3.40.50.620">
    <property type="entry name" value="HUPs"/>
    <property type="match status" value="1"/>
</dbReference>
<dbReference type="RefSeq" id="WP_212701723.1">
    <property type="nucleotide sequence ID" value="NZ_JADMKU010000012.1"/>
</dbReference>
<dbReference type="Pfam" id="PF01467">
    <property type="entry name" value="CTP_transf_like"/>
    <property type="match status" value="1"/>
</dbReference>
<evidence type="ECO:0000313" key="5">
    <source>
        <dbReference type="Proteomes" id="UP001195941"/>
    </source>
</evidence>
<dbReference type="Proteomes" id="UP001195941">
    <property type="component" value="Unassembled WGS sequence"/>
</dbReference>
<name>A0ABS5HTU6_9RHOB</name>
<accession>A0ABS5HTU6</accession>
<dbReference type="EMBL" id="JADMKU010000012">
    <property type="protein sequence ID" value="MBR9652207.1"/>
    <property type="molecule type" value="Genomic_DNA"/>
</dbReference>
<evidence type="ECO:0000313" key="4">
    <source>
        <dbReference type="EMBL" id="MBR9652207.1"/>
    </source>
</evidence>
<dbReference type="SUPFAM" id="SSF52374">
    <property type="entry name" value="Nucleotidylyl transferase"/>
    <property type="match status" value="1"/>
</dbReference>
<dbReference type="InterPro" id="IPR014729">
    <property type="entry name" value="Rossmann-like_a/b/a_fold"/>
</dbReference>
<dbReference type="GO" id="GO:0047348">
    <property type="term" value="F:glycerol-3-phosphate cytidylyltransferase activity"/>
    <property type="evidence" value="ECO:0007669"/>
    <property type="project" value="UniProtKB-EC"/>
</dbReference>
<dbReference type="EC" id="2.7.7.39" evidence="4"/>
<dbReference type="PANTHER" id="PTHR43793">
    <property type="entry name" value="FAD SYNTHASE"/>
    <property type="match status" value="1"/>
</dbReference>
<sequence>MSVLGQRPDRTVITYGTFDLFHYGHVRLLERLSRLGSRLIVACSTDEFNAKKGKASVVPFESRAKVLEACRYVDRVIPETNWAQKRDDIRRYDVDLFAMGDDWAGKFDDLRDLCDILYLPRTEGVSTTEIKRLIGASCVQRRVAAAGR</sequence>
<dbReference type="NCBIfam" id="TIGR01518">
    <property type="entry name" value="g3p_cytidyltrns"/>
    <property type="match status" value="1"/>
</dbReference>
<protein>
    <submittedName>
        <fullName evidence="4">Glycerol-3-phosphate cytidylyltransferase</fullName>
        <ecNumber evidence="4">2.7.7.39</ecNumber>
    </submittedName>
</protein>
<dbReference type="InterPro" id="IPR006409">
    <property type="entry name" value="G3P_cytidylTrfase"/>
</dbReference>
<dbReference type="PANTHER" id="PTHR43793:SF1">
    <property type="entry name" value="FAD SYNTHASE"/>
    <property type="match status" value="1"/>
</dbReference>
<dbReference type="InterPro" id="IPR004821">
    <property type="entry name" value="Cyt_trans-like"/>
</dbReference>
<dbReference type="NCBIfam" id="TIGR00125">
    <property type="entry name" value="cyt_tran_rel"/>
    <property type="match status" value="1"/>
</dbReference>
<organism evidence="4 5">
    <name type="scientific">Thalassovita aquimarina</name>
    <dbReference type="NCBI Taxonomy" id="2785917"/>
    <lineage>
        <taxon>Bacteria</taxon>
        <taxon>Pseudomonadati</taxon>
        <taxon>Pseudomonadota</taxon>
        <taxon>Alphaproteobacteria</taxon>
        <taxon>Rhodobacterales</taxon>
        <taxon>Roseobacteraceae</taxon>
        <taxon>Thalassovita</taxon>
    </lineage>
</organism>
<gene>
    <name evidence="4" type="primary">tagD</name>
    <name evidence="4" type="ORF">IT775_13865</name>
</gene>
<keyword evidence="1 4" id="KW-0808">Transferase</keyword>
<keyword evidence="2 4" id="KW-0548">Nucleotidyltransferase</keyword>
<proteinExistence type="predicted"/>
<keyword evidence="5" id="KW-1185">Reference proteome</keyword>
<feature type="domain" description="Cytidyltransferase-like" evidence="3">
    <location>
        <begin position="13"/>
        <end position="132"/>
    </location>
</feature>
<evidence type="ECO:0000256" key="2">
    <source>
        <dbReference type="ARBA" id="ARBA00022695"/>
    </source>
</evidence>
<comment type="caution">
    <text evidence="4">The sequence shown here is derived from an EMBL/GenBank/DDBJ whole genome shotgun (WGS) entry which is preliminary data.</text>
</comment>